<organism evidence="10 11">
    <name type="scientific">Cocos nucifera</name>
    <name type="common">Coconut palm</name>
    <dbReference type="NCBI Taxonomy" id="13894"/>
    <lineage>
        <taxon>Eukaryota</taxon>
        <taxon>Viridiplantae</taxon>
        <taxon>Streptophyta</taxon>
        <taxon>Embryophyta</taxon>
        <taxon>Tracheophyta</taxon>
        <taxon>Spermatophyta</taxon>
        <taxon>Magnoliopsida</taxon>
        <taxon>Liliopsida</taxon>
        <taxon>Arecaceae</taxon>
        <taxon>Arecoideae</taxon>
        <taxon>Cocoseae</taxon>
        <taxon>Attaleinae</taxon>
        <taxon>Cocos</taxon>
    </lineage>
</organism>
<dbReference type="PANTHER" id="PTHR37739:SF16">
    <property type="entry name" value="KINESIN-LIKE PROTEIN"/>
    <property type="match status" value="1"/>
</dbReference>
<name>A0A8K0IVM6_COCNU</name>
<dbReference type="EMBL" id="CM017885">
    <property type="protein sequence ID" value="KAG1368345.1"/>
    <property type="molecule type" value="Genomic_DNA"/>
</dbReference>
<dbReference type="InterPro" id="IPR001752">
    <property type="entry name" value="Kinesin_motor_dom"/>
</dbReference>
<evidence type="ECO:0000256" key="5">
    <source>
        <dbReference type="ARBA" id="ARBA00023175"/>
    </source>
</evidence>
<dbReference type="GO" id="GO:0003777">
    <property type="term" value="F:microtubule motor activity"/>
    <property type="evidence" value="ECO:0007669"/>
    <property type="project" value="InterPro"/>
</dbReference>
<evidence type="ECO:0000256" key="4">
    <source>
        <dbReference type="ARBA" id="ARBA00023054"/>
    </source>
</evidence>
<feature type="domain" description="Kinesin motor" evidence="9">
    <location>
        <begin position="161"/>
        <end position="297"/>
    </location>
</feature>
<keyword evidence="4" id="KW-0175">Coiled coil</keyword>
<dbReference type="Gene3D" id="3.40.850.10">
    <property type="entry name" value="Kinesin motor domain"/>
    <property type="match status" value="2"/>
</dbReference>
<keyword evidence="5" id="KW-0505">Motor protein</keyword>
<comment type="similarity">
    <text evidence="6">Belongs to the TRAFAC class myosin-kinesin ATPase superfamily. Kinesin family. KIN-12 subfamily.</text>
</comment>
<protein>
    <submittedName>
        <fullName evidence="10">Putative Kinesin-like protein KIN-12B</fullName>
    </submittedName>
</protein>
<dbReference type="PANTHER" id="PTHR37739">
    <property type="entry name" value="KINESIN-LIKE PROTEIN KIN-12D"/>
    <property type="match status" value="1"/>
</dbReference>
<comment type="caution">
    <text evidence="7">Lacks conserved residue(s) required for the propagation of feature annotation.</text>
</comment>
<reference evidence="10" key="2">
    <citation type="submission" date="2019-07" db="EMBL/GenBank/DDBJ databases">
        <authorList>
            <person name="Yang Y."/>
            <person name="Bocs S."/>
            <person name="Baudouin L."/>
        </authorList>
    </citation>
    <scope>NUCLEOTIDE SEQUENCE</scope>
    <source>
        <tissue evidence="10">Spear leaf of Hainan Tall coconut</tissue>
    </source>
</reference>
<dbReference type="Pfam" id="PF00225">
    <property type="entry name" value="Kinesin"/>
    <property type="match status" value="2"/>
</dbReference>
<feature type="domain" description="Kinesin motor" evidence="9">
    <location>
        <begin position="90"/>
        <end position="160"/>
    </location>
</feature>
<keyword evidence="3" id="KW-0067">ATP-binding</keyword>
<evidence type="ECO:0000256" key="1">
    <source>
        <dbReference type="ARBA" id="ARBA00022701"/>
    </source>
</evidence>
<keyword evidence="1" id="KW-0493">Microtubule</keyword>
<evidence type="ECO:0000313" key="11">
    <source>
        <dbReference type="Proteomes" id="UP000797356"/>
    </source>
</evidence>
<dbReference type="PROSITE" id="PS50067">
    <property type="entry name" value="KINESIN_MOTOR_2"/>
    <property type="match status" value="2"/>
</dbReference>
<evidence type="ECO:0000256" key="8">
    <source>
        <dbReference type="SAM" id="MobiDB-lite"/>
    </source>
</evidence>
<feature type="region of interest" description="Disordered" evidence="8">
    <location>
        <begin position="1"/>
        <end position="61"/>
    </location>
</feature>
<dbReference type="Proteomes" id="UP000797356">
    <property type="component" value="Chromosome 14"/>
</dbReference>
<evidence type="ECO:0000256" key="7">
    <source>
        <dbReference type="PROSITE-ProRule" id="PRU00283"/>
    </source>
</evidence>
<dbReference type="SMART" id="SM00129">
    <property type="entry name" value="KISc"/>
    <property type="match status" value="1"/>
</dbReference>
<proteinExistence type="inferred from homology"/>
<dbReference type="GO" id="GO:0008017">
    <property type="term" value="F:microtubule binding"/>
    <property type="evidence" value="ECO:0007669"/>
    <property type="project" value="InterPro"/>
</dbReference>
<dbReference type="GO" id="GO:0005874">
    <property type="term" value="C:microtubule"/>
    <property type="evidence" value="ECO:0007669"/>
    <property type="project" value="UniProtKB-KW"/>
</dbReference>
<dbReference type="InterPro" id="IPR027417">
    <property type="entry name" value="P-loop_NTPase"/>
</dbReference>
<accession>A0A8K0IVM6</accession>
<evidence type="ECO:0000256" key="2">
    <source>
        <dbReference type="ARBA" id="ARBA00022741"/>
    </source>
</evidence>
<dbReference type="InterPro" id="IPR036961">
    <property type="entry name" value="Kinesin_motor_dom_sf"/>
</dbReference>
<reference evidence="10" key="1">
    <citation type="journal article" date="2017" name="Gigascience">
        <title>The genome draft of coconut (Cocos nucifera).</title>
        <authorList>
            <person name="Xiao Y."/>
            <person name="Xu P."/>
            <person name="Fan H."/>
            <person name="Baudouin L."/>
            <person name="Xia W."/>
            <person name="Bocs S."/>
            <person name="Xu J."/>
            <person name="Li Q."/>
            <person name="Guo A."/>
            <person name="Zhou L."/>
            <person name="Li J."/>
            <person name="Wu Y."/>
            <person name="Ma Z."/>
            <person name="Armero A."/>
            <person name="Issali A.E."/>
            <person name="Liu N."/>
            <person name="Peng M."/>
            <person name="Yang Y."/>
        </authorList>
    </citation>
    <scope>NUCLEOTIDE SEQUENCE</scope>
    <source>
        <tissue evidence="10">Spear leaf of Hainan Tall coconut</tissue>
    </source>
</reference>
<evidence type="ECO:0000313" key="10">
    <source>
        <dbReference type="EMBL" id="KAG1368345.1"/>
    </source>
</evidence>
<evidence type="ECO:0000256" key="3">
    <source>
        <dbReference type="ARBA" id="ARBA00022840"/>
    </source>
</evidence>
<dbReference type="AlphaFoldDB" id="A0A8K0IVM6"/>
<keyword evidence="11" id="KW-1185">Reference proteome</keyword>
<sequence>MEALRILKPSSRAISPLLPTSPSGAGRKANSGGHAARSGRENTPPLHPNVQIDRPTSLSVPQKSLSWPDRFLLIESPRSDAPAVGSVDPSVKVVVRVRPANDQEKESQVVRNVSTDSLSVGDRMFTFDSVLGPDSTQEDVFKLVGVPLVKNSLAGFNTSIVSYGQVYNDQINDLLDPTQRNLQIRDDAKNGFHVENLTDEYVTTVEDVTQIIVKGLSNRKLGATALNSKSSRSHIIFTCIIESWYKGSPSNCFSSSRTSRINLVDLAGLDRDELEGLEKQCMDEGRHVKRSLSRLGL</sequence>
<dbReference type="InterPro" id="IPR044986">
    <property type="entry name" value="KIF15/KIN-12"/>
</dbReference>
<dbReference type="GO" id="GO:0005524">
    <property type="term" value="F:ATP binding"/>
    <property type="evidence" value="ECO:0007669"/>
    <property type="project" value="UniProtKB-KW"/>
</dbReference>
<gene>
    <name evidence="10" type="ORF">COCNU_14G008130</name>
</gene>
<dbReference type="GO" id="GO:0007018">
    <property type="term" value="P:microtubule-based movement"/>
    <property type="evidence" value="ECO:0007669"/>
    <property type="project" value="InterPro"/>
</dbReference>
<dbReference type="SUPFAM" id="SSF52540">
    <property type="entry name" value="P-loop containing nucleoside triphosphate hydrolases"/>
    <property type="match status" value="1"/>
</dbReference>
<evidence type="ECO:0000259" key="9">
    <source>
        <dbReference type="PROSITE" id="PS50067"/>
    </source>
</evidence>
<evidence type="ECO:0000256" key="6">
    <source>
        <dbReference type="ARBA" id="ARBA00034488"/>
    </source>
</evidence>
<dbReference type="OrthoDB" id="1907171at2759"/>
<keyword evidence="2" id="KW-0547">Nucleotide-binding</keyword>
<comment type="caution">
    <text evidence="10">The sequence shown here is derived from an EMBL/GenBank/DDBJ whole genome shotgun (WGS) entry which is preliminary data.</text>
</comment>